<keyword evidence="3" id="KW-1185">Reference proteome</keyword>
<evidence type="ECO:0000313" key="2">
    <source>
        <dbReference type="EMBL" id="MCI80075.1"/>
    </source>
</evidence>
<reference evidence="2 3" key="1">
    <citation type="journal article" date="2018" name="Front. Plant Sci.">
        <title>Red Clover (Trifolium pratense) and Zigzag Clover (T. medium) - A Picture of Genomic Similarities and Differences.</title>
        <authorList>
            <person name="Dluhosova J."/>
            <person name="Istvanek J."/>
            <person name="Nedelnik J."/>
            <person name="Repkova J."/>
        </authorList>
    </citation>
    <scope>NUCLEOTIDE SEQUENCE [LARGE SCALE GENOMIC DNA]</scope>
    <source>
        <strain evidence="3">cv. 10/8</strain>
        <tissue evidence="2">Leaf</tissue>
    </source>
</reference>
<evidence type="ECO:0000256" key="1">
    <source>
        <dbReference type="SAM" id="MobiDB-lite"/>
    </source>
</evidence>
<dbReference type="AlphaFoldDB" id="A0A392UZF0"/>
<feature type="region of interest" description="Disordered" evidence="1">
    <location>
        <begin position="1"/>
        <end position="31"/>
    </location>
</feature>
<protein>
    <submittedName>
        <fullName evidence="2">Uncharacterized protein</fullName>
    </submittedName>
</protein>
<feature type="non-terminal residue" evidence="2">
    <location>
        <position position="1"/>
    </location>
</feature>
<name>A0A392UZF0_9FABA</name>
<dbReference type="Proteomes" id="UP000265520">
    <property type="component" value="Unassembled WGS sequence"/>
</dbReference>
<organism evidence="2 3">
    <name type="scientific">Trifolium medium</name>
    <dbReference type="NCBI Taxonomy" id="97028"/>
    <lineage>
        <taxon>Eukaryota</taxon>
        <taxon>Viridiplantae</taxon>
        <taxon>Streptophyta</taxon>
        <taxon>Embryophyta</taxon>
        <taxon>Tracheophyta</taxon>
        <taxon>Spermatophyta</taxon>
        <taxon>Magnoliopsida</taxon>
        <taxon>eudicotyledons</taxon>
        <taxon>Gunneridae</taxon>
        <taxon>Pentapetalae</taxon>
        <taxon>rosids</taxon>
        <taxon>fabids</taxon>
        <taxon>Fabales</taxon>
        <taxon>Fabaceae</taxon>
        <taxon>Papilionoideae</taxon>
        <taxon>50 kb inversion clade</taxon>
        <taxon>NPAAA clade</taxon>
        <taxon>Hologalegina</taxon>
        <taxon>IRL clade</taxon>
        <taxon>Trifolieae</taxon>
        <taxon>Trifolium</taxon>
    </lineage>
</organism>
<evidence type="ECO:0000313" key="3">
    <source>
        <dbReference type="Proteomes" id="UP000265520"/>
    </source>
</evidence>
<dbReference type="EMBL" id="LXQA010987292">
    <property type="protein sequence ID" value="MCI80075.1"/>
    <property type="molecule type" value="Genomic_DNA"/>
</dbReference>
<accession>A0A392UZF0</accession>
<sequence length="53" mass="5476">QNQQAASLARPIGAPRAQDLRPALQPATTSHPWAQIAPGVVRSALSAACSSRT</sequence>
<comment type="caution">
    <text evidence="2">The sequence shown here is derived from an EMBL/GenBank/DDBJ whole genome shotgun (WGS) entry which is preliminary data.</text>
</comment>
<proteinExistence type="predicted"/>